<feature type="domain" description="DUF3669" evidence="2">
    <location>
        <begin position="259"/>
        <end position="321"/>
    </location>
</feature>
<proteinExistence type="predicted"/>
<comment type="caution">
    <text evidence="3">The sequence shown here is derived from an EMBL/GenBank/DDBJ whole genome shotgun (WGS) entry which is preliminary data.</text>
</comment>
<gene>
    <name evidence="3" type="ORF">THAR02_07662</name>
</gene>
<dbReference type="PANTHER" id="PTHR40780:SF3">
    <property type="entry name" value="DUF3669 DOMAIN-CONTAINING PROTEIN"/>
    <property type="match status" value="1"/>
</dbReference>
<evidence type="ECO:0000313" key="4">
    <source>
        <dbReference type="Proteomes" id="UP000034112"/>
    </source>
</evidence>
<accession>A0A0G0A4Z1</accession>
<dbReference type="OMA" id="YARMMGE"/>
<dbReference type="InterPro" id="IPR022137">
    <property type="entry name" value="Znf_prot_DUF3669"/>
</dbReference>
<organism evidence="3 4">
    <name type="scientific">Trichoderma harzianum</name>
    <name type="common">Hypocrea lixii</name>
    <dbReference type="NCBI Taxonomy" id="5544"/>
    <lineage>
        <taxon>Eukaryota</taxon>
        <taxon>Fungi</taxon>
        <taxon>Dikarya</taxon>
        <taxon>Ascomycota</taxon>
        <taxon>Pezizomycotina</taxon>
        <taxon>Sordariomycetes</taxon>
        <taxon>Hypocreomycetidae</taxon>
        <taxon>Hypocreales</taxon>
        <taxon>Hypocreaceae</taxon>
        <taxon>Trichoderma</taxon>
    </lineage>
</organism>
<feature type="region of interest" description="Disordered" evidence="1">
    <location>
        <begin position="229"/>
        <end position="248"/>
    </location>
</feature>
<dbReference type="OrthoDB" id="2993351at2759"/>
<sequence>MELGVKELTVALGSTQLERIGQGHCGTVWAVRCSDCNGHHHMAMKREDGAPGRSITLEYQMHQKLLKAFLSSRFTSFAIPKSFGYLASQDSATWSDILPRLPKNYTGCNAIVSEKIIPVSTSIRRLLVQKLRSDVSVEDVINSQSNEHCLIRPYLGRRRYRRNETEPATGQQRQRLRAFSLRNFPLHLDQMEQLGIDAGDYAIGMADALAFLHWVAKVDGNDVEFVLARPRSQSDTGSTQSQTDERRLNNTKILGPHTLWMLDFDLCRDLTLDDKGIEQACKAFWRNDPFYPRPGSSNAENQRLWTIFEERFMVSSAEALRFQPDPIKQLPKLLIERIKEAKATMAIGST</sequence>
<feature type="compositionally biased region" description="Low complexity" evidence="1">
    <location>
        <begin position="233"/>
        <end position="242"/>
    </location>
</feature>
<protein>
    <recommendedName>
        <fullName evidence="2">DUF3669 domain-containing protein</fullName>
    </recommendedName>
</protein>
<reference evidence="4" key="1">
    <citation type="journal article" date="2015" name="Genome Announc.">
        <title>Draft whole-genome sequence of the biocontrol agent Trichoderma harzianum T6776.</title>
        <authorList>
            <person name="Baroncelli R."/>
            <person name="Piaggeschi G."/>
            <person name="Fiorini L."/>
            <person name="Bertolini E."/>
            <person name="Zapparata A."/>
            <person name="Pe M.E."/>
            <person name="Sarrocco S."/>
            <person name="Vannacci G."/>
        </authorList>
    </citation>
    <scope>NUCLEOTIDE SEQUENCE [LARGE SCALE GENOMIC DNA]</scope>
    <source>
        <strain evidence="4">T6776</strain>
    </source>
</reference>
<dbReference type="Proteomes" id="UP000034112">
    <property type="component" value="Unassembled WGS sequence"/>
</dbReference>
<dbReference type="Pfam" id="PF12417">
    <property type="entry name" value="DUF3669"/>
    <property type="match status" value="1"/>
</dbReference>
<dbReference type="PANTHER" id="PTHR40780">
    <property type="entry name" value="DUF3669 DOMAIN-CONTAINING PROTEIN"/>
    <property type="match status" value="1"/>
</dbReference>
<evidence type="ECO:0000256" key="1">
    <source>
        <dbReference type="SAM" id="MobiDB-lite"/>
    </source>
</evidence>
<dbReference type="EMBL" id="JOKZ01000266">
    <property type="protein sequence ID" value="KKP00249.1"/>
    <property type="molecule type" value="Genomic_DNA"/>
</dbReference>
<evidence type="ECO:0000259" key="2">
    <source>
        <dbReference type="Pfam" id="PF12417"/>
    </source>
</evidence>
<name>A0A0G0A4Z1_TRIHA</name>
<dbReference type="AlphaFoldDB" id="A0A0G0A4Z1"/>
<evidence type="ECO:0000313" key="3">
    <source>
        <dbReference type="EMBL" id="KKP00249.1"/>
    </source>
</evidence>